<dbReference type="RefSeq" id="WP_058497463.1">
    <property type="nucleotide sequence ID" value="NZ_CAAAHW010000003.1"/>
</dbReference>
<protein>
    <submittedName>
        <fullName evidence="3">Opacity protein and related surface antigens</fullName>
    </submittedName>
</protein>
<evidence type="ECO:0000313" key="4">
    <source>
        <dbReference type="Proteomes" id="UP000054691"/>
    </source>
</evidence>
<reference evidence="3 5" key="2">
    <citation type="submission" date="2018-06" db="EMBL/GenBank/DDBJ databases">
        <authorList>
            <consortium name="Pathogen Informatics"/>
            <person name="Doyle S."/>
        </authorList>
    </citation>
    <scope>NUCLEOTIDE SEQUENCE [LARGE SCALE GENOMIC DNA]</scope>
    <source>
        <strain evidence="3 5">NCTC12388</strain>
    </source>
</reference>
<name>A0A378JJ21_9GAMM</name>
<dbReference type="PANTHER" id="PTHR34001:SF3">
    <property type="entry name" value="BLL7405 PROTEIN"/>
    <property type="match status" value="1"/>
</dbReference>
<feature type="signal peptide" evidence="1">
    <location>
        <begin position="1"/>
        <end position="24"/>
    </location>
</feature>
<gene>
    <name evidence="2" type="ORF">Lgra_0231</name>
    <name evidence="3" type="ORF">NCTC12388_01668</name>
</gene>
<accession>A0A378JJ21</accession>
<dbReference type="OrthoDB" id="9907044at2"/>
<evidence type="ECO:0000313" key="5">
    <source>
        <dbReference type="Proteomes" id="UP000254476"/>
    </source>
</evidence>
<evidence type="ECO:0000313" key="3">
    <source>
        <dbReference type="EMBL" id="STX44680.1"/>
    </source>
</evidence>
<evidence type="ECO:0000256" key="1">
    <source>
        <dbReference type="SAM" id="SignalP"/>
    </source>
</evidence>
<organism evidence="3 5">
    <name type="scientific">Legionella gratiana</name>
    <dbReference type="NCBI Taxonomy" id="45066"/>
    <lineage>
        <taxon>Bacteria</taxon>
        <taxon>Pseudomonadati</taxon>
        <taxon>Pseudomonadota</taxon>
        <taxon>Gammaproteobacteria</taxon>
        <taxon>Legionellales</taxon>
        <taxon>Legionellaceae</taxon>
        <taxon>Legionella</taxon>
    </lineage>
</organism>
<dbReference type="Proteomes" id="UP000254476">
    <property type="component" value="Unassembled WGS sequence"/>
</dbReference>
<dbReference type="STRING" id="45066.Lgra_0231"/>
<evidence type="ECO:0000313" key="2">
    <source>
        <dbReference type="EMBL" id="KTD15565.1"/>
    </source>
</evidence>
<dbReference type="Proteomes" id="UP000054691">
    <property type="component" value="Unassembled WGS sequence"/>
</dbReference>
<dbReference type="PANTHER" id="PTHR34001">
    <property type="entry name" value="BLL7405 PROTEIN"/>
    <property type="match status" value="1"/>
</dbReference>
<reference evidence="2 4" key="1">
    <citation type="submission" date="2015-11" db="EMBL/GenBank/DDBJ databases">
        <title>Genomic analysis of 38 Legionella species identifies large and diverse effector repertoires.</title>
        <authorList>
            <person name="Burstein D."/>
            <person name="Amaro F."/>
            <person name="Zusman T."/>
            <person name="Lifshitz Z."/>
            <person name="Cohen O."/>
            <person name="Gilbert J.A."/>
            <person name="Pupko T."/>
            <person name="Shuman H.A."/>
            <person name="Segal G."/>
        </authorList>
    </citation>
    <scope>NUCLEOTIDE SEQUENCE [LARGE SCALE GENOMIC DNA]</scope>
    <source>
        <strain evidence="2 4">Lyon 8420412</strain>
    </source>
</reference>
<feature type="chain" id="PRO_5016714074" evidence="1">
    <location>
        <begin position="25"/>
        <end position="452"/>
    </location>
</feature>
<sequence>MNQIKTKRNLFLSILITVNTIVSAKPPLSNNFKAFEGFYLGGNLGYGEGGSKKKFIQDNTEIAFNINDLGVRGVDGGVETGYIHRIGGWAFGLSLDKSWSNGTGFHQHLDGSEAIFAHLNNSFQVYARSGYVFFEKIMPSLGLGWDNSSWTLNSVHTNPFGVRNRDSIKQRQNAFLWKMGVDILISPSLAFGFEYIGTIASEKQFFYPNELFKDSWKPQYNKYAFTVKVIPFANENVETFVPPTLLKGEKIAFQGVYFGGNVGYGNDVGKKTKFLEMSISRQGTPNSRGIDGGVGLGYIHRIRSYAIGVAFDTNWSNAEANRINPIDNKSQTVKLKNSFQLYSRAGYVFYEKVMPFAGLGWDNSAWNLALKDAQHKEVQKRRHNALLWKIGTDFIVTKNTILGFEYMGTASQRKMHSYKTPFINQDTNSLTQITHEWNPQYNKIAITFKVIC</sequence>
<dbReference type="AlphaFoldDB" id="A0A378JJ21"/>
<proteinExistence type="predicted"/>
<dbReference type="EMBL" id="UGOB01000001">
    <property type="protein sequence ID" value="STX44680.1"/>
    <property type="molecule type" value="Genomic_DNA"/>
</dbReference>
<dbReference type="InterPro" id="IPR011250">
    <property type="entry name" value="OMP/PagP_B-barrel"/>
</dbReference>
<dbReference type="InterPro" id="IPR051692">
    <property type="entry name" value="OMP-like"/>
</dbReference>
<keyword evidence="1" id="KW-0732">Signal</keyword>
<dbReference type="EMBL" id="LNYE01000003">
    <property type="protein sequence ID" value="KTD15565.1"/>
    <property type="molecule type" value="Genomic_DNA"/>
</dbReference>
<dbReference type="SUPFAM" id="SSF56925">
    <property type="entry name" value="OMPA-like"/>
    <property type="match status" value="2"/>
</dbReference>
<keyword evidence="4" id="KW-1185">Reference proteome</keyword>